<protein>
    <submittedName>
        <fullName evidence="2">Uncharacterized protein</fullName>
    </submittedName>
</protein>
<evidence type="ECO:0000256" key="1">
    <source>
        <dbReference type="SAM" id="MobiDB-lite"/>
    </source>
</evidence>
<evidence type="ECO:0000313" key="3">
    <source>
        <dbReference type="Proteomes" id="UP001610432"/>
    </source>
</evidence>
<dbReference type="RefSeq" id="XP_070890276.1">
    <property type="nucleotide sequence ID" value="XM_071024903.1"/>
</dbReference>
<organism evidence="2 3">
    <name type="scientific">Aspergillus lucknowensis</name>
    <dbReference type="NCBI Taxonomy" id="176173"/>
    <lineage>
        <taxon>Eukaryota</taxon>
        <taxon>Fungi</taxon>
        <taxon>Dikarya</taxon>
        <taxon>Ascomycota</taxon>
        <taxon>Pezizomycotina</taxon>
        <taxon>Eurotiomycetes</taxon>
        <taxon>Eurotiomycetidae</taxon>
        <taxon>Eurotiales</taxon>
        <taxon>Aspergillaceae</taxon>
        <taxon>Aspergillus</taxon>
        <taxon>Aspergillus subgen. Nidulantes</taxon>
    </lineage>
</organism>
<accession>A0ABR4M3Y4</accession>
<evidence type="ECO:0000313" key="2">
    <source>
        <dbReference type="EMBL" id="KAL2871297.1"/>
    </source>
</evidence>
<comment type="caution">
    <text evidence="2">The sequence shown here is derived from an EMBL/GenBank/DDBJ whole genome shotgun (WGS) entry which is preliminary data.</text>
</comment>
<dbReference type="GeneID" id="98139975"/>
<feature type="compositionally biased region" description="Low complexity" evidence="1">
    <location>
        <begin position="293"/>
        <end position="306"/>
    </location>
</feature>
<feature type="region of interest" description="Disordered" evidence="1">
    <location>
        <begin position="134"/>
        <end position="153"/>
    </location>
</feature>
<feature type="compositionally biased region" description="Basic and acidic residues" evidence="1">
    <location>
        <begin position="134"/>
        <end position="150"/>
    </location>
</feature>
<dbReference type="Proteomes" id="UP001610432">
    <property type="component" value="Unassembled WGS sequence"/>
</dbReference>
<feature type="region of interest" description="Disordered" evidence="1">
    <location>
        <begin position="289"/>
        <end position="314"/>
    </location>
</feature>
<keyword evidence="3" id="KW-1185">Reference proteome</keyword>
<name>A0ABR4M3Y4_9EURO</name>
<dbReference type="EMBL" id="JBFXLQ010000003">
    <property type="protein sequence ID" value="KAL2871297.1"/>
    <property type="molecule type" value="Genomic_DNA"/>
</dbReference>
<gene>
    <name evidence="2" type="ORF">BJX67DRAFT_158323</name>
</gene>
<reference evidence="2 3" key="1">
    <citation type="submission" date="2024-07" db="EMBL/GenBank/DDBJ databases">
        <title>Section-level genome sequencing and comparative genomics of Aspergillus sections Usti and Cavernicolus.</title>
        <authorList>
            <consortium name="Lawrence Berkeley National Laboratory"/>
            <person name="Nybo J.L."/>
            <person name="Vesth T.C."/>
            <person name="Theobald S."/>
            <person name="Frisvad J.C."/>
            <person name="Larsen T.O."/>
            <person name="Kjaerboelling I."/>
            <person name="Rothschild-Mancinelli K."/>
            <person name="Lyhne E.K."/>
            <person name="Kogle M.E."/>
            <person name="Barry K."/>
            <person name="Clum A."/>
            <person name="Na H."/>
            <person name="Ledsgaard L."/>
            <person name="Lin J."/>
            <person name="Lipzen A."/>
            <person name="Kuo A."/>
            <person name="Riley R."/>
            <person name="Mondo S."/>
            <person name="Labutti K."/>
            <person name="Haridas S."/>
            <person name="Pangalinan J."/>
            <person name="Salamov A.A."/>
            <person name="Simmons B.A."/>
            <person name="Magnuson J.K."/>
            <person name="Chen J."/>
            <person name="Drula E."/>
            <person name="Henrissat B."/>
            <person name="Wiebenga A."/>
            <person name="Lubbers R.J."/>
            <person name="Gomes A.C."/>
            <person name="Macurrencykelacurrency M.R."/>
            <person name="Stajich J."/>
            <person name="Grigoriev I.V."/>
            <person name="Mortensen U.H."/>
            <person name="De Vries R.P."/>
            <person name="Baker S.E."/>
            <person name="Andersen M.R."/>
        </authorList>
    </citation>
    <scope>NUCLEOTIDE SEQUENCE [LARGE SCALE GENOMIC DNA]</scope>
    <source>
        <strain evidence="2 3">CBS 449.75</strain>
    </source>
</reference>
<sequence length="537" mass="59763">MISRSLWWYPDLARLTRAYGLLGNTQNRVLQRKRETSRGCIRAKTERNPQGYSDSPVDLAKLESYASPPLSPSTDWSLDLDPVRRVLFEGMDGDPRHLKQNGRQAHYTAQPGMLRRAVPRSSGSHAVDRFGRVGFHSTREDPSQTTERPRVPTYMDYGYTDSTFQGGALQGDELQPYPSALRDNQQRQQSFPSYEPDMVYNLGQQGPTQTPYEVMPPYPSRQSAALDSLSGPFAVPQYFAPNEPSGAGLQSPYLPSGLSLSAYNQPGPIGRSSASQHFPAIMADMTAVGAAGQQHPSSHSQTQTLSEPPPSAEPYRQFQRALRGAVNHTRAGRLVEASRSLLDISEWLVASARELGTFSLLASRQFTHAGLLHARLTRPVGADFAPDSWEIRELMLLLYGKGILRDDQMSHSDRLGLWNDFNICWLSLCQKQKDMTQELLQTGRQSSRTSLLSIDAMDSLGKELIRLCDRMEQHGLVDYQMGIWEEEILSGMSAPVTNRPDFGNDLTIDLALSQCLDLIENRPELTRIPAAAATSHT</sequence>
<proteinExistence type="predicted"/>